<comment type="caution">
    <text evidence="2">The sequence shown here is derived from an EMBL/GenBank/DDBJ whole genome shotgun (WGS) entry which is preliminary data.</text>
</comment>
<dbReference type="EMBL" id="JBBDHD010000051">
    <property type="protein sequence ID" value="MFH7597355.1"/>
    <property type="molecule type" value="Genomic_DNA"/>
</dbReference>
<evidence type="ECO:0000313" key="2">
    <source>
        <dbReference type="EMBL" id="MFH7597355.1"/>
    </source>
</evidence>
<protein>
    <submittedName>
        <fullName evidence="2">Uncharacterized protein</fullName>
    </submittedName>
</protein>
<proteinExistence type="predicted"/>
<name>A0ABW7PG21_9ACTN</name>
<accession>A0ABW7PG21</accession>
<evidence type="ECO:0000313" key="3">
    <source>
        <dbReference type="Proteomes" id="UP001610631"/>
    </source>
</evidence>
<keyword evidence="3" id="KW-1185">Reference proteome</keyword>
<dbReference type="Proteomes" id="UP001610631">
    <property type="component" value="Unassembled WGS sequence"/>
</dbReference>
<reference evidence="2 3" key="1">
    <citation type="submission" date="2024-03" db="EMBL/GenBank/DDBJ databases">
        <title>Whole genome sequencing of Streptomyces racemochromogenes, to identify antimicrobial biosynthetic gene clusters.</title>
        <authorList>
            <person name="Suryawanshi P."/>
            <person name="Krishnaraj P.U."/>
            <person name="Arun Y.P."/>
            <person name="Suryawanshi M.P."/>
            <person name="Rakshit O."/>
        </authorList>
    </citation>
    <scope>NUCLEOTIDE SEQUENCE [LARGE SCALE GENOMIC DNA]</scope>
    <source>
        <strain evidence="2 3">AUDT626</strain>
    </source>
</reference>
<organism evidence="2 3">
    <name type="scientific">Streptomyces racemochromogenes</name>
    <dbReference type="NCBI Taxonomy" id="67353"/>
    <lineage>
        <taxon>Bacteria</taxon>
        <taxon>Bacillati</taxon>
        <taxon>Actinomycetota</taxon>
        <taxon>Actinomycetes</taxon>
        <taxon>Kitasatosporales</taxon>
        <taxon>Streptomycetaceae</taxon>
        <taxon>Streptomyces</taxon>
    </lineage>
</organism>
<dbReference type="RefSeq" id="WP_395511134.1">
    <property type="nucleotide sequence ID" value="NZ_JBBDHD010000051.1"/>
</dbReference>
<sequence>MPARTGSVCGSARSCRRAPARFPKNFPAEPETRGGKPVTEVLVDPAGGDAGSSTPVNASTGAVWDHTWHGTCIATSHTIH</sequence>
<gene>
    <name evidence="2" type="ORF">WDV06_19955</name>
</gene>
<feature type="region of interest" description="Disordered" evidence="1">
    <location>
        <begin position="20"/>
        <end position="58"/>
    </location>
</feature>
<evidence type="ECO:0000256" key="1">
    <source>
        <dbReference type="SAM" id="MobiDB-lite"/>
    </source>
</evidence>